<evidence type="ECO:0000313" key="2">
    <source>
        <dbReference type="Proteomes" id="UP001239111"/>
    </source>
</evidence>
<dbReference type="Proteomes" id="UP001239111">
    <property type="component" value="Chromosome 4"/>
</dbReference>
<organism evidence="1 2">
    <name type="scientific">Eretmocerus hayati</name>
    <dbReference type="NCBI Taxonomy" id="131215"/>
    <lineage>
        <taxon>Eukaryota</taxon>
        <taxon>Metazoa</taxon>
        <taxon>Ecdysozoa</taxon>
        <taxon>Arthropoda</taxon>
        <taxon>Hexapoda</taxon>
        <taxon>Insecta</taxon>
        <taxon>Pterygota</taxon>
        <taxon>Neoptera</taxon>
        <taxon>Endopterygota</taxon>
        <taxon>Hymenoptera</taxon>
        <taxon>Apocrita</taxon>
        <taxon>Proctotrupomorpha</taxon>
        <taxon>Chalcidoidea</taxon>
        <taxon>Aphelinidae</taxon>
        <taxon>Aphelininae</taxon>
        <taxon>Eretmocerus</taxon>
    </lineage>
</organism>
<reference evidence="1" key="1">
    <citation type="submission" date="2023-04" db="EMBL/GenBank/DDBJ databases">
        <title>A chromosome-level genome assembly of the parasitoid wasp Eretmocerus hayati.</title>
        <authorList>
            <person name="Zhong Y."/>
            <person name="Liu S."/>
            <person name="Liu Y."/>
        </authorList>
    </citation>
    <scope>NUCLEOTIDE SEQUENCE</scope>
    <source>
        <strain evidence="1">ZJU_SS_LIU_2023</strain>
    </source>
</reference>
<proteinExistence type="predicted"/>
<keyword evidence="2" id="KW-1185">Reference proteome</keyword>
<protein>
    <submittedName>
        <fullName evidence="1">Uncharacterized protein</fullName>
    </submittedName>
</protein>
<name>A0ACC2N6G6_9HYME</name>
<gene>
    <name evidence="1" type="ORF">QAD02_007569</name>
</gene>
<comment type="caution">
    <text evidence="1">The sequence shown here is derived from an EMBL/GenBank/DDBJ whole genome shotgun (WGS) entry which is preliminary data.</text>
</comment>
<evidence type="ECO:0000313" key="1">
    <source>
        <dbReference type="EMBL" id="KAJ8665907.1"/>
    </source>
</evidence>
<dbReference type="EMBL" id="CM056744">
    <property type="protein sequence ID" value="KAJ8665907.1"/>
    <property type="molecule type" value="Genomic_DNA"/>
</dbReference>
<accession>A0ACC2N6G6</accession>
<sequence>MEQNRGAEPQKAPDLRQMSGSAVESQSEETLSTPAHSSRENEKSGYAQKRRPRSQSDQDQEERRQQLIQQQVEKIQGYIKRRNSDNSEEEVVDEAVGDDSTTPPAEPRTSATGPNDTGLHKPRKARKAVWHDDFPFKFDKTSGNGTSHLECPKAGKKSLKCPVRLKIDAAGNRVVTGIHNHTPPKGGEEKVKFYAALRKAVQTTRTDIISIYHEVAKDYADTAINFPPRVVERSMYRWRAEVQKKGSGKVRNVDDYVKFFETPEGQALLEYDPLNKRKFSYKIISEEVETKKGEQIFKHLALYDDQTLEDHEDCTILQDDATFLSRPKVYGVTQLFTIMARNYDKCFPCIWILMSSKTAHAYETCLTAVRDEIWPNLKPEEVIADFEEAMVIAWKKVYPDVKLTGCYFHFTQVKS</sequence>